<organism evidence="2 3">
    <name type="scientific">Streptomyces thermospinosisporus</name>
    <dbReference type="NCBI Taxonomy" id="161482"/>
    <lineage>
        <taxon>Bacteria</taxon>
        <taxon>Bacillati</taxon>
        <taxon>Actinomycetota</taxon>
        <taxon>Actinomycetes</taxon>
        <taxon>Kitasatosporales</taxon>
        <taxon>Streptomycetaceae</taxon>
        <taxon>Streptomyces</taxon>
    </lineage>
</organism>
<dbReference type="Proteomes" id="UP001500973">
    <property type="component" value="Unassembled WGS sequence"/>
</dbReference>
<sequence>MRSGDLAAVGVCGRGGEPEDGDGGTGGREGTWIAHVFLRGRRPGSRPRSIGEKAPPATTVGCGAPARMSAMVRPGEAVPRARTA</sequence>
<evidence type="ECO:0000256" key="1">
    <source>
        <dbReference type="SAM" id="MobiDB-lite"/>
    </source>
</evidence>
<reference evidence="3" key="1">
    <citation type="journal article" date="2019" name="Int. J. Syst. Evol. Microbiol.">
        <title>The Global Catalogue of Microorganisms (GCM) 10K type strain sequencing project: providing services to taxonomists for standard genome sequencing and annotation.</title>
        <authorList>
            <consortium name="The Broad Institute Genomics Platform"/>
            <consortium name="The Broad Institute Genome Sequencing Center for Infectious Disease"/>
            <person name="Wu L."/>
            <person name="Ma J."/>
        </authorList>
    </citation>
    <scope>NUCLEOTIDE SEQUENCE [LARGE SCALE GENOMIC DNA]</scope>
    <source>
        <strain evidence="3">JCM 11756</strain>
    </source>
</reference>
<accession>A0ABP4JH77</accession>
<keyword evidence="3" id="KW-1185">Reference proteome</keyword>
<name>A0ABP4JH77_9ACTN</name>
<dbReference type="EMBL" id="BAAAIZ010000028">
    <property type="protein sequence ID" value="GAA1421959.1"/>
    <property type="molecule type" value="Genomic_DNA"/>
</dbReference>
<gene>
    <name evidence="2" type="ORF">GCM10009601_22730</name>
</gene>
<feature type="region of interest" description="Disordered" evidence="1">
    <location>
        <begin position="1"/>
        <end position="84"/>
    </location>
</feature>
<evidence type="ECO:0000313" key="3">
    <source>
        <dbReference type="Proteomes" id="UP001500973"/>
    </source>
</evidence>
<evidence type="ECO:0000313" key="2">
    <source>
        <dbReference type="EMBL" id="GAA1421959.1"/>
    </source>
</evidence>
<proteinExistence type="predicted"/>
<protein>
    <submittedName>
        <fullName evidence="2">Uncharacterized protein</fullName>
    </submittedName>
</protein>
<comment type="caution">
    <text evidence="2">The sequence shown here is derived from an EMBL/GenBank/DDBJ whole genome shotgun (WGS) entry which is preliminary data.</text>
</comment>